<evidence type="ECO:0000313" key="7">
    <source>
        <dbReference type="Proteomes" id="UP000269539"/>
    </source>
</evidence>
<dbReference type="SUPFAM" id="SSF48403">
    <property type="entry name" value="Ankyrin repeat"/>
    <property type="match status" value="1"/>
</dbReference>
<evidence type="ECO:0000256" key="2">
    <source>
        <dbReference type="ARBA" id="ARBA00023043"/>
    </source>
</evidence>
<dbReference type="Gene3D" id="1.25.40.20">
    <property type="entry name" value="Ankyrin repeat-containing domain"/>
    <property type="match status" value="2"/>
</dbReference>
<dbReference type="InterPro" id="IPR002110">
    <property type="entry name" value="Ankyrin_rpt"/>
</dbReference>
<feature type="region of interest" description="Disordered" evidence="4">
    <location>
        <begin position="816"/>
        <end position="861"/>
    </location>
</feature>
<feature type="compositionally biased region" description="Acidic residues" evidence="4">
    <location>
        <begin position="837"/>
        <end position="854"/>
    </location>
</feature>
<organism evidence="6 7">
    <name type="scientific">Hortaea werneckii</name>
    <name type="common">Black yeast</name>
    <name type="synonym">Cladosporium werneckii</name>
    <dbReference type="NCBI Taxonomy" id="91943"/>
    <lineage>
        <taxon>Eukaryota</taxon>
        <taxon>Fungi</taxon>
        <taxon>Dikarya</taxon>
        <taxon>Ascomycota</taxon>
        <taxon>Pezizomycotina</taxon>
        <taxon>Dothideomycetes</taxon>
        <taxon>Dothideomycetidae</taxon>
        <taxon>Mycosphaerellales</taxon>
        <taxon>Teratosphaeriaceae</taxon>
        <taxon>Hortaea</taxon>
    </lineage>
</organism>
<evidence type="ECO:0000256" key="3">
    <source>
        <dbReference type="PROSITE-ProRule" id="PRU00023"/>
    </source>
</evidence>
<gene>
    <name evidence="6" type="ORF">D0864_00653</name>
</gene>
<protein>
    <recommendedName>
        <fullName evidence="5">Azaphilone pigments biosynthesis cluster protein L N-terminal domain-containing protein</fullName>
    </recommendedName>
</protein>
<dbReference type="InterPro" id="IPR036770">
    <property type="entry name" value="Ankyrin_rpt-contain_sf"/>
</dbReference>
<name>A0A3M7HH91_HORWE</name>
<reference evidence="6 7" key="1">
    <citation type="journal article" date="2018" name="BMC Genomics">
        <title>Genomic evidence for intraspecific hybridization in a clonal and extremely halotolerant yeast.</title>
        <authorList>
            <person name="Gostincar C."/>
            <person name="Stajich J.E."/>
            <person name="Zupancic J."/>
            <person name="Zalar P."/>
            <person name="Gunde-Cimerman N."/>
        </authorList>
    </citation>
    <scope>NUCLEOTIDE SEQUENCE [LARGE SCALE GENOMIC DNA]</scope>
    <source>
        <strain evidence="6 7">EXF-10513</strain>
    </source>
</reference>
<dbReference type="PANTHER" id="PTHR24198:SF165">
    <property type="entry name" value="ANKYRIN REPEAT-CONTAINING PROTEIN-RELATED"/>
    <property type="match status" value="1"/>
</dbReference>
<evidence type="ECO:0000256" key="1">
    <source>
        <dbReference type="ARBA" id="ARBA00022737"/>
    </source>
</evidence>
<feature type="compositionally biased region" description="Basic and acidic residues" evidence="4">
    <location>
        <begin position="821"/>
        <end position="836"/>
    </location>
</feature>
<dbReference type="GO" id="GO:0005737">
    <property type="term" value="C:cytoplasm"/>
    <property type="evidence" value="ECO:0007669"/>
    <property type="project" value="TreeGrafter"/>
</dbReference>
<evidence type="ECO:0000313" key="6">
    <source>
        <dbReference type="EMBL" id="RMZ12634.1"/>
    </source>
</evidence>
<dbReference type="Proteomes" id="UP000269539">
    <property type="component" value="Unassembled WGS sequence"/>
</dbReference>
<feature type="repeat" description="ANK" evidence="3">
    <location>
        <begin position="501"/>
        <end position="533"/>
    </location>
</feature>
<evidence type="ECO:0000256" key="4">
    <source>
        <dbReference type="SAM" id="MobiDB-lite"/>
    </source>
</evidence>
<feature type="domain" description="Azaphilone pigments biosynthesis cluster protein L N-terminal" evidence="5">
    <location>
        <begin position="1"/>
        <end position="190"/>
    </location>
</feature>
<dbReference type="PROSITE" id="PS50088">
    <property type="entry name" value="ANK_REPEAT"/>
    <property type="match status" value="2"/>
</dbReference>
<dbReference type="Pfam" id="PF12796">
    <property type="entry name" value="Ank_2"/>
    <property type="match status" value="1"/>
</dbReference>
<dbReference type="Pfam" id="PF17111">
    <property type="entry name" value="PigL_N"/>
    <property type="match status" value="1"/>
</dbReference>
<accession>A0A3M7HH91</accession>
<keyword evidence="1" id="KW-0677">Repeat</keyword>
<feature type="repeat" description="ANK" evidence="3">
    <location>
        <begin position="534"/>
        <end position="566"/>
    </location>
</feature>
<dbReference type="SMART" id="SM00248">
    <property type="entry name" value="ANK"/>
    <property type="match status" value="6"/>
</dbReference>
<comment type="caution">
    <text evidence="6">The sequence shown here is derived from an EMBL/GenBank/DDBJ whole genome shotgun (WGS) entry which is preliminary data.</text>
</comment>
<keyword evidence="2 3" id="KW-0040">ANK repeat</keyword>
<dbReference type="VEuPathDB" id="FungiDB:BTJ68_05069"/>
<dbReference type="InterPro" id="IPR031348">
    <property type="entry name" value="PigL_N"/>
</dbReference>
<proteinExistence type="predicted"/>
<dbReference type="PANTHER" id="PTHR24198">
    <property type="entry name" value="ANKYRIN REPEAT AND PROTEIN KINASE DOMAIN-CONTAINING PROTEIN"/>
    <property type="match status" value="1"/>
</dbReference>
<dbReference type="AlphaFoldDB" id="A0A3M7HH91"/>
<dbReference type="EMBL" id="QWIO01000036">
    <property type="protein sequence ID" value="RMZ12634.1"/>
    <property type="molecule type" value="Genomic_DNA"/>
</dbReference>
<evidence type="ECO:0000259" key="5">
    <source>
        <dbReference type="Pfam" id="PF17111"/>
    </source>
</evidence>
<sequence>MDPLSITAGCLAILGASTATGKALHKLIKLGKASEELQQLFNERESSRALLVVIQSTLHKTQGTAVYTENCEALEQLLTRFKKEVVSLEELLEYQLAQPEANSNGLPQVRKRQWMKADSTIQDIKQRIRDARSELESAFDALNLQQSVDAYQTALQIQTVVFQNQEDSQDRHAALIEEFMTQRTESHRANERLQHSIADVSATGRELAQVDTRRHEELLSLLRELQLRQHGDPTRVNAYDAAPSGNPIRNQANNGPIPDAIAPSTVRITATMATNKCPPICKCCCHVRTSFATPRYLQRFLGRLMLDYTSLLQPKACNYPPCKKRPGKSQFTYVFPTWFASRTLIVNGTSGGLTGIGASWTLRIPFILQKGDLLWTFIKKDNLSVVKLISRTMSTLNVVDQSGYSPMLWATIYQSSRVKSLLEDLGADSAGQARDGRTVSRILIENEDYNQGSLPQDPTDLFEELGFTDLHIAVALPFYSGRLSVELLVANFVSVNNTDTAGWTPLHWATWRGDIASVKLLLEWKANVDAVDKLGCTPLIVACRSGFCECVQILIEEGADVRVMDTYEQTVLFRLSNECAGFVGQFIRSGVQLEQRNVYGDTALVDSVTRKKSPAVTAALCEMGADIDYRYEPGQSAISIAIFNNNAGGLQTLLQHLQERSEVTTTYDPGDLMQASSSNADETALYDAKKGEASHSMPRPQPSSLRHWAPDKYGCNALHDAALHGGIQVMKILTGADLRGLDPLQQILTGADLRGLDPLQQTIRDLTPDDCFYQYRDISYAAVRAPFEEEEAAWRTLMDSARRQNGLLIECEDDESLNHSCDSDKNDEDPAVHWDADETSLDGSGDEGQDEEIFQDALQEI</sequence>
<dbReference type="PROSITE" id="PS50297">
    <property type="entry name" value="ANK_REP_REGION"/>
    <property type="match status" value="2"/>
</dbReference>